<dbReference type="SUPFAM" id="SSF52980">
    <property type="entry name" value="Restriction endonuclease-like"/>
    <property type="match status" value="1"/>
</dbReference>
<dbReference type="GO" id="GO:0009307">
    <property type="term" value="P:DNA restriction-modification system"/>
    <property type="evidence" value="ECO:0007669"/>
    <property type="project" value="InterPro"/>
</dbReference>
<feature type="transmembrane region" description="Helical" evidence="1">
    <location>
        <begin position="39"/>
        <end position="58"/>
    </location>
</feature>
<dbReference type="InterPro" id="IPR011856">
    <property type="entry name" value="tRNA_endonuc-like_dom_sf"/>
</dbReference>
<evidence type="ECO:0000256" key="1">
    <source>
        <dbReference type="SAM" id="Phobius"/>
    </source>
</evidence>
<keyword evidence="1" id="KW-1133">Transmembrane helix</keyword>
<evidence type="ECO:0000313" key="4">
    <source>
        <dbReference type="EMBL" id="SCW86424.1"/>
    </source>
</evidence>
<dbReference type="SUPFAM" id="SSF57783">
    <property type="entry name" value="Zinc beta-ribbon"/>
    <property type="match status" value="1"/>
</dbReference>
<feature type="domain" description="DNA topoisomerase type IA zn finger" evidence="2">
    <location>
        <begin position="207"/>
        <end position="238"/>
    </location>
</feature>
<proteinExistence type="predicted"/>
<dbReference type="GO" id="GO:0015666">
    <property type="term" value="F:restriction endodeoxyribonuclease activity"/>
    <property type="evidence" value="ECO:0007669"/>
    <property type="project" value="TreeGrafter"/>
</dbReference>
<dbReference type="GO" id="GO:0003916">
    <property type="term" value="F:DNA topoisomerase activity"/>
    <property type="evidence" value="ECO:0007669"/>
    <property type="project" value="InterPro"/>
</dbReference>
<feature type="transmembrane region" description="Helical" evidence="1">
    <location>
        <begin position="14"/>
        <end position="33"/>
    </location>
</feature>
<keyword evidence="1" id="KW-0812">Transmembrane</keyword>
<protein>
    <submittedName>
        <fullName evidence="4">Restriction system protein</fullName>
    </submittedName>
</protein>
<keyword evidence="5" id="KW-1185">Reference proteome</keyword>
<name>A0A1G4TYH7_9BACL</name>
<dbReference type="InterPro" id="IPR007560">
    <property type="entry name" value="Restrct_endonuc_IV_Mrr"/>
</dbReference>
<reference evidence="5" key="1">
    <citation type="submission" date="2016-10" db="EMBL/GenBank/DDBJ databases">
        <authorList>
            <person name="Varghese N."/>
            <person name="Submissions S."/>
        </authorList>
    </citation>
    <scope>NUCLEOTIDE SEQUENCE [LARGE SCALE GENOMIC DNA]</scope>
    <source>
        <strain evidence="5">CGMCC 1.8946</strain>
    </source>
</reference>
<dbReference type="Proteomes" id="UP000198601">
    <property type="component" value="Unassembled WGS sequence"/>
</dbReference>
<dbReference type="InterPro" id="IPR011335">
    <property type="entry name" value="Restrct_endonuc-II-like"/>
</dbReference>
<evidence type="ECO:0000259" key="2">
    <source>
        <dbReference type="Pfam" id="PF01396"/>
    </source>
</evidence>
<gene>
    <name evidence="4" type="ORF">SAMN04487970_10798</name>
</gene>
<accession>A0A1G4TYH7</accession>
<dbReference type="GO" id="GO:0006265">
    <property type="term" value="P:DNA topological change"/>
    <property type="evidence" value="ECO:0007669"/>
    <property type="project" value="InterPro"/>
</dbReference>
<evidence type="ECO:0000313" key="5">
    <source>
        <dbReference type="Proteomes" id="UP000198601"/>
    </source>
</evidence>
<keyword evidence="1" id="KW-0472">Membrane</keyword>
<organism evidence="4 5">
    <name type="scientific">Paenibacillus tianmuensis</name>
    <dbReference type="NCBI Taxonomy" id="624147"/>
    <lineage>
        <taxon>Bacteria</taxon>
        <taxon>Bacillati</taxon>
        <taxon>Bacillota</taxon>
        <taxon>Bacilli</taxon>
        <taxon>Bacillales</taxon>
        <taxon>Paenibacillaceae</taxon>
        <taxon>Paenibacillus</taxon>
    </lineage>
</organism>
<dbReference type="OrthoDB" id="9797274at2"/>
<dbReference type="Pfam" id="PF01396">
    <property type="entry name" value="Zn_ribbon_Top1"/>
    <property type="match status" value="1"/>
</dbReference>
<dbReference type="GO" id="GO:0005694">
    <property type="term" value="C:chromosome"/>
    <property type="evidence" value="ECO:0007669"/>
    <property type="project" value="InterPro"/>
</dbReference>
<dbReference type="GO" id="GO:0003677">
    <property type="term" value="F:DNA binding"/>
    <property type="evidence" value="ECO:0007669"/>
    <property type="project" value="InterPro"/>
</dbReference>
<dbReference type="Gene3D" id="3.40.1350.10">
    <property type="match status" value="1"/>
</dbReference>
<dbReference type="PANTHER" id="PTHR30015:SF6">
    <property type="entry name" value="SLL1429 PROTEIN"/>
    <property type="match status" value="1"/>
</dbReference>
<dbReference type="InterPro" id="IPR013498">
    <property type="entry name" value="Topo_IA_Znf"/>
</dbReference>
<dbReference type="InterPro" id="IPR052906">
    <property type="entry name" value="Type_IV_Methyl-Rstrct_Enzyme"/>
</dbReference>
<dbReference type="Pfam" id="PF04471">
    <property type="entry name" value="Mrr_cat"/>
    <property type="match status" value="1"/>
</dbReference>
<evidence type="ECO:0000259" key="3">
    <source>
        <dbReference type="Pfam" id="PF04471"/>
    </source>
</evidence>
<dbReference type="AlphaFoldDB" id="A0A1G4TYH7"/>
<dbReference type="EMBL" id="FMTT01000079">
    <property type="protein sequence ID" value="SCW86424.1"/>
    <property type="molecule type" value="Genomic_DNA"/>
</dbReference>
<dbReference type="PANTHER" id="PTHR30015">
    <property type="entry name" value="MRR RESTRICTION SYSTEM PROTEIN"/>
    <property type="match status" value="1"/>
</dbReference>
<feature type="domain" description="Restriction endonuclease type IV Mrr" evidence="3">
    <location>
        <begin position="74"/>
        <end position="183"/>
    </location>
</feature>
<dbReference type="Gene3D" id="3.30.65.10">
    <property type="entry name" value="Bacterial Topoisomerase I, domain 1"/>
    <property type="match status" value="1"/>
</dbReference>
<sequence>MARRKSKRMQEEEFLQGFIGLAGIGSFFVTYYFTKSLSLSTTVAISIIAIVIIVMVVNHNKKVERLKKSGIADIDKMDGVQFEKYLGHLFRSQGYDVTVTKATGDYGADLIIKKNVRKIVIQAKRYSKNVGIKAVQEAQASIAHYGASEAWVVSNSDYTEAACELAKSNQVRLINRESLIEMILQMNPNAAPTPKQVIEQLSTDNMICSRCGNKMVLRKGPKGEFYGCSSFPKCRNTSAV</sequence>